<dbReference type="PANTHER" id="PTHR36156:SF3">
    <property type="entry name" value="CUPIN 2 CONSERVED BARREL DOMAIN-CONTAINING PROTEIN"/>
    <property type="match status" value="1"/>
</dbReference>
<protein>
    <submittedName>
        <fullName evidence="2">Cupin domain-containing protein</fullName>
    </submittedName>
</protein>
<dbReference type="PANTHER" id="PTHR36156">
    <property type="entry name" value="SLR2101 PROTEIN"/>
    <property type="match status" value="1"/>
</dbReference>
<dbReference type="Pfam" id="PF07883">
    <property type="entry name" value="Cupin_2"/>
    <property type="match status" value="1"/>
</dbReference>
<organism evidence="2 3">
    <name type="scientific">Lepidopterella palustris CBS 459.81</name>
    <dbReference type="NCBI Taxonomy" id="1314670"/>
    <lineage>
        <taxon>Eukaryota</taxon>
        <taxon>Fungi</taxon>
        <taxon>Dikarya</taxon>
        <taxon>Ascomycota</taxon>
        <taxon>Pezizomycotina</taxon>
        <taxon>Dothideomycetes</taxon>
        <taxon>Pleosporomycetidae</taxon>
        <taxon>Mytilinidiales</taxon>
        <taxon>Argynnaceae</taxon>
        <taxon>Lepidopterella</taxon>
    </lineage>
</organism>
<dbReference type="CDD" id="cd02231">
    <property type="entry name" value="cupin_BLL6423-like"/>
    <property type="match status" value="1"/>
</dbReference>
<dbReference type="InterPro" id="IPR011051">
    <property type="entry name" value="RmlC_Cupin_sf"/>
</dbReference>
<accession>A0A8E2EHR5</accession>
<evidence type="ECO:0000259" key="1">
    <source>
        <dbReference type="Pfam" id="PF07883"/>
    </source>
</evidence>
<dbReference type="InterPro" id="IPR013096">
    <property type="entry name" value="Cupin_2"/>
</dbReference>
<evidence type="ECO:0000313" key="3">
    <source>
        <dbReference type="Proteomes" id="UP000250266"/>
    </source>
</evidence>
<dbReference type="AlphaFoldDB" id="A0A8E2EHR5"/>
<dbReference type="EMBL" id="KV744846">
    <property type="protein sequence ID" value="OCK84026.1"/>
    <property type="molecule type" value="Genomic_DNA"/>
</dbReference>
<dbReference type="Gene3D" id="2.60.120.10">
    <property type="entry name" value="Jelly Rolls"/>
    <property type="match status" value="1"/>
</dbReference>
<sequence>MAHIGALRPISRYITANDDSTGKAVFSKAIDEQTQTVPLHNPSTAFTLAYATRKLPVDLIHDADIKTYQSYLEYPPDLVISSGSVLRFIDMAPGQSSPMHRTISLDYGVVIEGEVELILDSGEKRVLKRGDVAVQRGTVHQWRNVSETGWSRMMYVLQPCVIVEDGGKKAAEELEKQTGEEL</sequence>
<evidence type="ECO:0000313" key="2">
    <source>
        <dbReference type="EMBL" id="OCK84026.1"/>
    </source>
</evidence>
<dbReference type="InterPro" id="IPR047142">
    <property type="entry name" value="OryJ/VirC-like"/>
</dbReference>
<name>A0A8E2EHR5_9PEZI</name>
<gene>
    <name evidence="2" type="ORF">K432DRAFT_378945</name>
</gene>
<keyword evidence="3" id="KW-1185">Reference proteome</keyword>
<dbReference type="InterPro" id="IPR014710">
    <property type="entry name" value="RmlC-like_jellyroll"/>
</dbReference>
<dbReference type="SUPFAM" id="SSF51182">
    <property type="entry name" value="RmlC-like cupins"/>
    <property type="match status" value="1"/>
</dbReference>
<proteinExistence type="predicted"/>
<dbReference type="Proteomes" id="UP000250266">
    <property type="component" value="Unassembled WGS sequence"/>
</dbReference>
<reference evidence="2 3" key="1">
    <citation type="journal article" date="2016" name="Nat. Commun.">
        <title>Ectomycorrhizal ecology is imprinted in the genome of the dominant symbiotic fungus Cenococcum geophilum.</title>
        <authorList>
            <consortium name="DOE Joint Genome Institute"/>
            <person name="Peter M."/>
            <person name="Kohler A."/>
            <person name="Ohm R.A."/>
            <person name="Kuo A."/>
            <person name="Krutzmann J."/>
            <person name="Morin E."/>
            <person name="Arend M."/>
            <person name="Barry K.W."/>
            <person name="Binder M."/>
            <person name="Choi C."/>
            <person name="Clum A."/>
            <person name="Copeland A."/>
            <person name="Grisel N."/>
            <person name="Haridas S."/>
            <person name="Kipfer T."/>
            <person name="LaButti K."/>
            <person name="Lindquist E."/>
            <person name="Lipzen A."/>
            <person name="Maire R."/>
            <person name="Meier B."/>
            <person name="Mihaltcheva S."/>
            <person name="Molinier V."/>
            <person name="Murat C."/>
            <person name="Poggeler S."/>
            <person name="Quandt C.A."/>
            <person name="Sperisen C."/>
            <person name="Tritt A."/>
            <person name="Tisserant E."/>
            <person name="Crous P.W."/>
            <person name="Henrissat B."/>
            <person name="Nehls U."/>
            <person name="Egli S."/>
            <person name="Spatafora J.W."/>
            <person name="Grigoriev I.V."/>
            <person name="Martin F.M."/>
        </authorList>
    </citation>
    <scope>NUCLEOTIDE SEQUENCE [LARGE SCALE GENOMIC DNA]</scope>
    <source>
        <strain evidence="2 3">CBS 459.81</strain>
    </source>
</reference>
<dbReference type="OrthoDB" id="5840532at2759"/>
<feature type="domain" description="Cupin type-2" evidence="1">
    <location>
        <begin position="89"/>
        <end position="148"/>
    </location>
</feature>